<dbReference type="RefSeq" id="WP_213529344.1">
    <property type="nucleotide sequence ID" value="NZ_BOVJ01000107.1"/>
</dbReference>
<dbReference type="InterPro" id="IPR001761">
    <property type="entry name" value="Peripla_BP/Lac1_sug-bd_dom"/>
</dbReference>
<dbReference type="EMBL" id="BOVJ01000107">
    <property type="protein sequence ID" value="GIQ64825.1"/>
    <property type="molecule type" value="Genomic_DNA"/>
</dbReference>
<keyword evidence="2" id="KW-0238">DNA-binding</keyword>
<dbReference type="PROSITE" id="PS50943">
    <property type="entry name" value="HTH_CROC1"/>
    <property type="match status" value="1"/>
</dbReference>
<evidence type="ECO:0000256" key="3">
    <source>
        <dbReference type="ARBA" id="ARBA00023163"/>
    </source>
</evidence>
<organism evidence="6 7">
    <name type="scientific">Paenibacillus cisolokensis</name>
    <dbReference type="NCBI Taxonomy" id="1658519"/>
    <lineage>
        <taxon>Bacteria</taxon>
        <taxon>Bacillati</taxon>
        <taxon>Bacillota</taxon>
        <taxon>Bacilli</taxon>
        <taxon>Bacillales</taxon>
        <taxon>Paenibacillaceae</taxon>
        <taxon>Paenibacillus</taxon>
    </lineage>
</organism>
<dbReference type="PROSITE" id="PS50932">
    <property type="entry name" value="HTH_LACI_2"/>
    <property type="match status" value="1"/>
</dbReference>
<dbReference type="Pfam" id="PF00356">
    <property type="entry name" value="LacI"/>
    <property type="match status" value="1"/>
</dbReference>
<keyword evidence="1" id="KW-0805">Transcription regulation</keyword>
<dbReference type="InterPro" id="IPR010982">
    <property type="entry name" value="Lambda_DNA-bd_dom_sf"/>
</dbReference>
<dbReference type="SUPFAM" id="SSF47413">
    <property type="entry name" value="lambda repressor-like DNA-binding domains"/>
    <property type="match status" value="1"/>
</dbReference>
<protein>
    <recommendedName>
        <fullName evidence="8">Transcriptional regulator</fullName>
    </recommendedName>
</protein>
<dbReference type="Pfam" id="PF00532">
    <property type="entry name" value="Peripla_BP_1"/>
    <property type="match status" value="1"/>
</dbReference>
<evidence type="ECO:0000313" key="6">
    <source>
        <dbReference type="EMBL" id="GIQ64825.1"/>
    </source>
</evidence>
<dbReference type="InterPro" id="IPR001387">
    <property type="entry name" value="Cro/C1-type_HTH"/>
</dbReference>
<accession>A0ABQ4N9G3</accession>
<evidence type="ECO:0000313" key="7">
    <source>
        <dbReference type="Proteomes" id="UP000680304"/>
    </source>
</evidence>
<name>A0ABQ4N9G3_9BACL</name>
<feature type="domain" description="HTH lacI-type" evidence="4">
    <location>
        <begin position="6"/>
        <end position="60"/>
    </location>
</feature>
<dbReference type="PANTHER" id="PTHR30146:SF154">
    <property type="entry name" value="TRANSCRIPTION REGULATOR, MEMBER OF GALR FAMILY"/>
    <property type="match status" value="1"/>
</dbReference>
<evidence type="ECO:0000256" key="1">
    <source>
        <dbReference type="ARBA" id="ARBA00023015"/>
    </source>
</evidence>
<evidence type="ECO:0000256" key="2">
    <source>
        <dbReference type="ARBA" id="ARBA00023125"/>
    </source>
</evidence>
<sequence>MNENKITIQKIAELAGVNKATVSRVLNGSATISQKTKEKVERIIKEYNYTPNTIARGLAVNKTFTVGFCHDYKDKRAFANHFFYKMLQGIENVIYDNDYLFLMMSRHEREDGTSMFERVVKERRVDGVILPSSLYNEANYRLLKEHRMPFVVLGEREFGHSDVRWVDVDNRQAAQLLTERLYENGYRRIHLYTDQEAIARDKFIADRIDGYTRTMEKLGLPAFVATSVGELQARGTEAVICCTHEQLFELLKETADGLPLPDAELGTFDENPMFQYFKRTVHYVSIDLEKWANRRRIFCFPSSIKKKTFRTLSRFPHFWREHQILNKGQMK</sequence>
<dbReference type="Gene3D" id="3.40.50.2300">
    <property type="match status" value="2"/>
</dbReference>
<dbReference type="CDD" id="cd01392">
    <property type="entry name" value="HTH_LacI"/>
    <property type="match status" value="1"/>
</dbReference>
<dbReference type="SUPFAM" id="SSF53822">
    <property type="entry name" value="Periplasmic binding protein-like I"/>
    <property type="match status" value="1"/>
</dbReference>
<dbReference type="InterPro" id="IPR000843">
    <property type="entry name" value="HTH_LacI"/>
</dbReference>
<evidence type="ECO:0000259" key="4">
    <source>
        <dbReference type="PROSITE" id="PS50932"/>
    </source>
</evidence>
<evidence type="ECO:0008006" key="8">
    <source>
        <dbReference type="Google" id="ProtNLM"/>
    </source>
</evidence>
<reference evidence="6 7" key="1">
    <citation type="submission" date="2021-04" db="EMBL/GenBank/DDBJ databases">
        <title>Draft genome sequence of Paenibacillus cisolokensis, LC2-13A.</title>
        <authorList>
            <person name="Uke A."/>
            <person name="Chhe C."/>
            <person name="Baramee S."/>
            <person name="Kosugi A."/>
        </authorList>
    </citation>
    <scope>NUCLEOTIDE SEQUENCE [LARGE SCALE GENOMIC DNA]</scope>
    <source>
        <strain evidence="6 7">LC2-13A</strain>
    </source>
</reference>
<evidence type="ECO:0000259" key="5">
    <source>
        <dbReference type="PROSITE" id="PS50943"/>
    </source>
</evidence>
<dbReference type="CDD" id="cd06267">
    <property type="entry name" value="PBP1_LacI_sugar_binding-like"/>
    <property type="match status" value="1"/>
</dbReference>
<feature type="domain" description="HTH cro/C1-type" evidence="5">
    <location>
        <begin position="2"/>
        <end position="54"/>
    </location>
</feature>
<gene>
    <name evidence="6" type="ORF">PACILC2_33930</name>
</gene>
<keyword evidence="3" id="KW-0804">Transcription</keyword>
<dbReference type="PANTHER" id="PTHR30146">
    <property type="entry name" value="LACI-RELATED TRANSCRIPTIONAL REPRESSOR"/>
    <property type="match status" value="1"/>
</dbReference>
<dbReference type="Proteomes" id="UP000680304">
    <property type="component" value="Unassembled WGS sequence"/>
</dbReference>
<dbReference type="SMART" id="SM00354">
    <property type="entry name" value="HTH_LACI"/>
    <property type="match status" value="1"/>
</dbReference>
<dbReference type="InterPro" id="IPR028082">
    <property type="entry name" value="Peripla_BP_I"/>
</dbReference>
<keyword evidence="7" id="KW-1185">Reference proteome</keyword>
<comment type="caution">
    <text evidence="6">The sequence shown here is derived from an EMBL/GenBank/DDBJ whole genome shotgun (WGS) entry which is preliminary data.</text>
</comment>
<proteinExistence type="predicted"/>
<dbReference type="Gene3D" id="1.10.260.40">
    <property type="entry name" value="lambda repressor-like DNA-binding domains"/>
    <property type="match status" value="1"/>
</dbReference>